<dbReference type="PANTHER" id="PTHR43798:SF28">
    <property type="entry name" value="AB HYDROLASE-1 DOMAIN-CONTAINING PROTEIN"/>
    <property type="match status" value="1"/>
</dbReference>
<dbReference type="Pfam" id="PF00561">
    <property type="entry name" value="Abhydrolase_1"/>
    <property type="match status" value="1"/>
</dbReference>
<protein>
    <submittedName>
        <fullName evidence="2">Alpha/beta hydrolase</fullName>
    </submittedName>
</protein>
<gene>
    <name evidence="2" type="ORF">BU058_12785</name>
</gene>
<dbReference type="AlphaFoldDB" id="A0A9Q6HM01"/>
<dbReference type="InterPro" id="IPR000073">
    <property type="entry name" value="AB_hydrolase_1"/>
</dbReference>
<reference evidence="2 3" key="1">
    <citation type="journal article" date="2016" name="Front. Microbiol.">
        <title>Comprehensive Phylogenetic Analysis of Bovine Non-aureus Staphylococci Species Based on Whole-Genome Sequencing.</title>
        <authorList>
            <person name="Naushad S."/>
            <person name="Barkema H.W."/>
            <person name="Luby C."/>
            <person name="Condas L.A."/>
            <person name="Nobrega D.B."/>
            <person name="Carson D.A."/>
            <person name="De Buck J."/>
        </authorList>
    </citation>
    <scope>NUCLEOTIDE SEQUENCE [LARGE SCALE GENOMIC DNA]</scope>
    <source>
        <strain evidence="2 3">SNUC 1231</strain>
    </source>
</reference>
<evidence type="ECO:0000313" key="2">
    <source>
        <dbReference type="EMBL" id="PTI73767.1"/>
    </source>
</evidence>
<dbReference type="Gene3D" id="3.40.50.1820">
    <property type="entry name" value="alpha/beta hydrolase"/>
    <property type="match status" value="1"/>
</dbReference>
<keyword evidence="2" id="KW-0378">Hydrolase</keyword>
<organism evidence="2 3">
    <name type="scientific">Staphylococcus succinus</name>
    <dbReference type="NCBI Taxonomy" id="61015"/>
    <lineage>
        <taxon>Bacteria</taxon>
        <taxon>Bacillati</taxon>
        <taxon>Bacillota</taxon>
        <taxon>Bacilli</taxon>
        <taxon>Bacillales</taxon>
        <taxon>Staphylococcaceae</taxon>
        <taxon>Staphylococcus</taxon>
    </lineage>
</organism>
<sequence>MKKIETSFGTEIAYIREGQGIPIILIHGLDGNMASLYDLKNKLKTHFEVIIYDVRGHGKSSKPNSFHLQDHVSDLDILMRKLSIEPAHLIGYDMGGIIAKHFTDQYETSVRSLTLIASNLNNSVHGLNKLMIEHQDEIEGFDKSEALIILFPYLYKKQDVAKKWFQNQLIYSRQSSEDSAIATRALMNFPEYDKNNLIKHVNVPTLVIYGHYDPLCSKESFQQYHDAFTSLKIFEFNHSGHAPHVEEAEHFMEVYLKFVNALEYQS</sequence>
<dbReference type="GO" id="GO:0016020">
    <property type="term" value="C:membrane"/>
    <property type="evidence" value="ECO:0007669"/>
    <property type="project" value="TreeGrafter"/>
</dbReference>
<dbReference type="EMBL" id="PZFQ01000062">
    <property type="protein sequence ID" value="PTI73767.1"/>
    <property type="molecule type" value="Genomic_DNA"/>
</dbReference>
<dbReference type="RefSeq" id="WP_073505795.1">
    <property type="nucleotide sequence ID" value="NZ_CP018199.1"/>
</dbReference>
<dbReference type="InterPro" id="IPR029058">
    <property type="entry name" value="AB_hydrolase_fold"/>
</dbReference>
<dbReference type="InterPro" id="IPR050266">
    <property type="entry name" value="AB_hydrolase_sf"/>
</dbReference>
<proteinExistence type="predicted"/>
<name>A0A9Q6HM01_9STAP</name>
<evidence type="ECO:0000259" key="1">
    <source>
        <dbReference type="Pfam" id="PF00561"/>
    </source>
</evidence>
<dbReference type="GO" id="GO:0016787">
    <property type="term" value="F:hydrolase activity"/>
    <property type="evidence" value="ECO:0007669"/>
    <property type="project" value="UniProtKB-KW"/>
</dbReference>
<dbReference type="SUPFAM" id="SSF53474">
    <property type="entry name" value="alpha/beta-Hydrolases"/>
    <property type="match status" value="1"/>
</dbReference>
<evidence type="ECO:0000313" key="3">
    <source>
        <dbReference type="Proteomes" id="UP000241960"/>
    </source>
</evidence>
<dbReference type="PANTHER" id="PTHR43798">
    <property type="entry name" value="MONOACYLGLYCEROL LIPASE"/>
    <property type="match status" value="1"/>
</dbReference>
<dbReference type="PRINTS" id="PR00111">
    <property type="entry name" value="ABHYDROLASE"/>
</dbReference>
<accession>A0A9Q6HM01</accession>
<feature type="domain" description="AB hydrolase-1" evidence="1">
    <location>
        <begin position="22"/>
        <end position="131"/>
    </location>
</feature>
<dbReference type="Proteomes" id="UP000241960">
    <property type="component" value="Unassembled WGS sequence"/>
</dbReference>
<comment type="caution">
    <text evidence="2">The sequence shown here is derived from an EMBL/GenBank/DDBJ whole genome shotgun (WGS) entry which is preliminary data.</text>
</comment>